<name>A0AAU2VX75_9ACTN</name>
<feature type="chain" id="PRO_5043637144" evidence="1">
    <location>
        <begin position="33"/>
        <end position="422"/>
    </location>
</feature>
<evidence type="ECO:0000313" key="2">
    <source>
        <dbReference type="EMBL" id="WTW71949.1"/>
    </source>
</evidence>
<dbReference type="AlphaFoldDB" id="A0AAU2VX75"/>
<organism evidence="2">
    <name type="scientific">Streptomyces sp. NBC_00008</name>
    <dbReference type="NCBI Taxonomy" id="2903610"/>
    <lineage>
        <taxon>Bacteria</taxon>
        <taxon>Bacillati</taxon>
        <taxon>Actinomycetota</taxon>
        <taxon>Actinomycetes</taxon>
        <taxon>Kitasatosporales</taxon>
        <taxon>Streptomycetaceae</taxon>
        <taxon>Streptomyces</taxon>
    </lineage>
</organism>
<reference evidence="2" key="1">
    <citation type="submission" date="2022-10" db="EMBL/GenBank/DDBJ databases">
        <title>The complete genomes of actinobacterial strains from the NBC collection.</title>
        <authorList>
            <person name="Joergensen T.S."/>
            <person name="Alvarez Arevalo M."/>
            <person name="Sterndorff E.B."/>
            <person name="Faurdal D."/>
            <person name="Vuksanovic O."/>
            <person name="Mourched A.-S."/>
            <person name="Charusanti P."/>
            <person name="Shaw S."/>
            <person name="Blin K."/>
            <person name="Weber T."/>
        </authorList>
    </citation>
    <scope>NUCLEOTIDE SEQUENCE</scope>
    <source>
        <strain evidence="2">NBC_00008</strain>
    </source>
</reference>
<accession>A0AAU2VX75</accession>
<dbReference type="PROSITE" id="PS51318">
    <property type="entry name" value="TAT"/>
    <property type="match status" value="1"/>
</dbReference>
<sequence>MLKSSRHRSLLRAAVATAALSVAVSTPLPASALDGPTHSWAGEAVPFSDTNLVDVVDMGRGKTWAAGFSLHQEGKVTRFQPVVAERSEPGGEWTPVAPATVVAGTVDSRINAVDANGARDVWLVGDDASALDGRVYTQHFDGARWQVVPAGLPEKAEAGSLLGVDARRGGAWAVGFAQIEVSRTWNEEKGGWITESRHAGIARHFDGTVWRDVPLPELSSDYWYLNAVRVVSSDDVWAAGYDGGGSSGSPLLMHYDGSSWERVDAPGVTDRPGQLQSLAVNEEGEVWTVGEDWSPQDGSTRALVARHDDTGWHTVAVPDVPARLYGLTVRPGGGIAVVGQTLGEQRNALAWTWRPGATGTGTAQGRWKELGLPQPVATDPSVPGENSASGVVGGRGGLTVVGTSVAEGAWPQPFVAVRPANR</sequence>
<proteinExistence type="predicted"/>
<evidence type="ECO:0000256" key="1">
    <source>
        <dbReference type="SAM" id="SignalP"/>
    </source>
</evidence>
<dbReference type="InterPro" id="IPR006311">
    <property type="entry name" value="TAT_signal"/>
</dbReference>
<protein>
    <submittedName>
        <fullName evidence="2">Uncharacterized protein</fullName>
    </submittedName>
</protein>
<feature type="signal peptide" evidence="1">
    <location>
        <begin position="1"/>
        <end position="32"/>
    </location>
</feature>
<gene>
    <name evidence="2" type="ORF">OG398_28700</name>
</gene>
<keyword evidence="1" id="KW-0732">Signal</keyword>
<dbReference type="EMBL" id="CP108313">
    <property type="protein sequence ID" value="WTW71949.1"/>
    <property type="molecule type" value="Genomic_DNA"/>
</dbReference>